<dbReference type="STRING" id="451379.A0A0N5AHG6"/>
<proteinExistence type="predicted"/>
<dbReference type="InterPro" id="IPR034754">
    <property type="entry name" value="GEMIN8"/>
</dbReference>
<organism evidence="1 2">
    <name type="scientific">Syphacia muris</name>
    <dbReference type="NCBI Taxonomy" id="451379"/>
    <lineage>
        <taxon>Eukaryota</taxon>
        <taxon>Metazoa</taxon>
        <taxon>Ecdysozoa</taxon>
        <taxon>Nematoda</taxon>
        <taxon>Chromadorea</taxon>
        <taxon>Rhabditida</taxon>
        <taxon>Spirurina</taxon>
        <taxon>Oxyuridomorpha</taxon>
        <taxon>Oxyuroidea</taxon>
        <taxon>Oxyuridae</taxon>
        <taxon>Syphacia</taxon>
    </lineage>
</organism>
<dbReference type="GO" id="GO:0000387">
    <property type="term" value="P:spliceosomal snRNP assembly"/>
    <property type="evidence" value="ECO:0007669"/>
    <property type="project" value="InterPro"/>
</dbReference>
<accession>A0A0N5AHG6</accession>
<dbReference type="Proteomes" id="UP000046393">
    <property type="component" value="Unplaced"/>
</dbReference>
<reference evidence="2" key="1">
    <citation type="submission" date="2017-02" db="UniProtKB">
        <authorList>
            <consortium name="WormBaseParasite"/>
        </authorList>
    </citation>
    <scope>IDENTIFICATION</scope>
</reference>
<dbReference type="PANTHER" id="PTHR16238:SF7">
    <property type="entry name" value="GEM-ASSOCIATED PROTEIN 8"/>
    <property type="match status" value="1"/>
</dbReference>
<dbReference type="WBParaSite" id="SMUV_0000381801-mRNA-1">
    <property type="protein sequence ID" value="SMUV_0000381801-mRNA-1"/>
    <property type="gene ID" value="SMUV_0000381801"/>
</dbReference>
<keyword evidence="1" id="KW-1185">Reference proteome</keyword>
<evidence type="ECO:0000313" key="2">
    <source>
        <dbReference type="WBParaSite" id="SMUV_0000381801-mRNA-1"/>
    </source>
</evidence>
<dbReference type="PANTHER" id="PTHR16238">
    <property type="entry name" value="GEM-ASSOCIATED PROTEIN 8"/>
    <property type="match status" value="1"/>
</dbReference>
<evidence type="ECO:0000313" key="1">
    <source>
        <dbReference type="Proteomes" id="UP000046393"/>
    </source>
</evidence>
<dbReference type="GO" id="GO:0032797">
    <property type="term" value="C:SMN complex"/>
    <property type="evidence" value="ECO:0007669"/>
    <property type="project" value="InterPro"/>
</dbReference>
<sequence>LRRKKGKKAKTSLKVQGSCCEQADVCSELDYASHDEDVEMDADMMEFFRQTLEHRRQIGIYGIHQPSVVMPNVAEEFESRKKVMAGLYGSNADKVTAMETFLDMRFEQYLDKYKPQLWPSIPLRL</sequence>
<dbReference type="AlphaFoldDB" id="A0A0N5AHG6"/>
<dbReference type="Pfam" id="PF15348">
    <property type="entry name" value="GEMIN8"/>
    <property type="match status" value="1"/>
</dbReference>
<protein>
    <submittedName>
        <fullName evidence="2">ABC2_membrane_7 domain-containing protein</fullName>
    </submittedName>
</protein>
<name>A0A0N5AHG6_9BILA</name>